<protein>
    <submittedName>
        <fullName evidence="1">N-acylneuraminate cytidylyltransferase</fullName>
        <ecNumber evidence="1">2.7.7.43</ecNumber>
    </submittedName>
</protein>
<dbReference type="EC" id="2.7.7.43" evidence="1"/>
<gene>
    <name evidence="1" type="ORF">FHS59_003420</name>
</gene>
<dbReference type="InterPro" id="IPR050793">
    <property type="entry name" value="CMP-NeuNAc_synthase"/>
</dbReference>
<proteinExistence type="predicted"/>
<dbReference type="GO" id="GO:0008781">
    <property type="term" value="F:N-acylneuraminate cytidylyltransferase activity"/>
    <property type="evidence" value="ECO:0007669"/>
    <property type="project" value="UniProtKB-EC"/>
</dbReference>
<reference evidence="1 2" key="1">
    <citation type="submission" date="2020-08" db="EMBL/GenBank/DDBJ databases">
        <title>Genomic Encyclopedia of Type Strains, Phase IV (KMG-IV): sequencing the most valuable type-strain genomes for metagenomic binning, comparative biology and taxonomic classification.</title>
        <authorList>
            <person name="Goeker M."/>
        </authorList>
    </citation>
    <scope>NUCLEOTIDE SEQUENCE [LARGE SCALE GENOMIC DNA]</scope>
    <source>
        <strain evidence="1 2">DSM 102044</strain>
    </source>
</reference>
<evidence type="ECO:0000313" key="2">
    <source>
        <dbReference type="Proteomes" id="UP000588604"/>
    </source>
</evidence>
<name>A0A841MQH4_9BACT</name>
<keyword evidence="1" id="KW-0808">Transferase</keyword>
<dbReference type="CDD" id="cd02513">
    <property type="entry name" value="CMP-NeuAc_Synthase"/>
    <property type="match status" value="1"/>
</dbReference>
<organism evidence="1 2">
    <name type="scientific">Algoriphagus iocasae</name>
    <dbReference type="NCBI Taxonomy" id="1836499"/>
    <lineage>
        <taxon>Bacteria</taxon>
        <taxon>Pseudomonadati</taxon>
        <taxon>Bacteroidota</taxon>
        <taxon>Cytophagia</taxon>
        <taxon>Cytophagales</taxon>
        <taxon>Cyclobacteriaceae</taxon>
        <taxon>Algoriphagus</taxon>
    </lineage>
</organism>
<keyword evidence="1" id="KW-0548">Nucleotidyltransferase</keyword>
<dbReference type="InterPro" id="IPR003329">
    <property type="entry name" value="Cytidylyl_trans"/>
</dbReference>
<keyword evidence="2" id="KW-1185">Reference proteome</keyword>
<dbReference type="Gene3D" id="3.90.550.10">
    <property type="entry name" value="Spore Coat Polysaccharide Biosynthesis Protein SpsA, Chain A"/>
    <property type="match status" value="1"/>
</dbReference>
<dbReference type="AlphaFoldDB" id="A0A841MQH4"/>
<dbReference type="EMBL" id="JACIJO010000003">
    <property type="protein sequence ID" value="MBB6327777.1"/>
    <property type="molecule type" value="Genomic_DNA"/>
</dbReference>
<dbReference type="Pfam" id="PF02348">
    <property type="entry name" value="CTP_transf_3"/>
    <property type="match status" value="1"/>
</dbReference>
<dbReference type="PANTHER" id="PTHR21485">
    <property type="entry name" value="HAD SUPERFAMILY MEMBERS CMAS AND KDSC"/>
    <property type="match status" value="1"/>
</dbReference>
<dbReference type="InterPro" id="IPR029044">
    <property type="entry name" value="Nucleotide-diphossugar_trans"/>
</dbReference>
<evidence type="ECO:0000313" key="1">
    <source>
        <dbReference type="EMBL" id="MBB6327777.1"/>
    </source>
</evidence>
<accession>A0A841MQH4</accession>
<comment type="caution">
    <text evidence="1">The sequence shown here is derived from an EMBL/GenBank/DDBJ whole genome shotgun (WGS) entry which is preliminary data.</text>
</comment>
<sequence length="235" mass="26101">MRILGLIPAREGSKGIPGKNIKTLGHQPLIAYSIKDGIGSKLLSKTAISTDGEKIAEVARNYGGEVPFIRPKDLAQDKTPSIDVVLHAIDFFEQNGESFDAVCLLQPTSPFRPKGFVDECVQKFIETDADSLISVLEVPHEYNPHWTFKMDKEGSLSIATGEETLIPRRQELPMAYHRDGSIYISKVSLIRDKKVLVGGKTVGVLSNKSYYANLDTPKDWDKAEVTYKELFECAE</sequence>
<dbReference type="SUPFAM" id="SSF53448">
    <property type="entry name" value="Nucleotide-diphospho-sugar transferases"/>
    <property type="match status" value="1"/>
</dbReference>
<dbReference type="RefSeq" id="WP_184496537.1">
    <property type="nucleotide sequence ID" value="NZ_JACIJO010000003.1"/>
</dbReference>
<dbReference type="Proteomes" id="UP000588604">
    <property type="component" value="Unassembled WGS sequence"/>
</dbReference>
<dbReference type="PANTHER" id="PTHR21485:SF6">
    <property type="entry name" value="N-ACYLNEURAMINATE CYTIDYLYLTRANSFERASE-RELATED"/>
    <property type="match status" value="1"/>
</dbReference>